<evidence type="ECO:0008006" key="4">
    <source>
        <dbReference type="Google" id="ProtNLM"/>
    </source>
</evidence>
<evidence type="ECO:0000313" key="3">
    <source>
        <dbReference type="Proteomes" id="UP000285517"/>
    </source>
</evidence>
<keyword evidence="3" id="KW-1185">Reference proteome</keyword>
<feature type="region of interest" description="Disordered" evidence="1">
    <location>
        <begin position="138"/>
        <end position="177"/>
    </location>
</feature>
<dbReference type="AlphaFoldDB" id="A0A410G425"/>
<dbReference type="Gene3D" id="2.180.10.10">
    <property type="entry name" value="RHS repeat-associated core"/>
    <property type="match status" value="1"/>
</dbReference>
<sequence length="351" mass="39274">MEIVQGPLGEHQAVLFRYRRRWQYRAKDRNIEEHNYYPFGLEHKGYNTDVSPSGNSVARKFKFNGQELEESLGLNIYEMDVRNYDPAIGRFTTIDPVTHFSQSTYTAFDNNPIFWADPTGADSESFLRDLFDRSESGTTWTNTGNGTFSDGNGNTAQCDDCNESSQEQQDPNPFGDIQVSEKQGWFGKLMGDANGRKWKGPDGVWYSVDEEGYPTGRYMAKFIGSSGSIEYISAGGLGVVLKLPKYLKYLRDIKSSKDLLKYAVKASDAFKLTSGGGKFKAVLEGGAYGAGQHFVQLVKDGWNYQKAGNVIKLTKNGETIIFRASQSGKKGFDTFTLPKAYEGKNVDIFFK</sequence>
<evidence type="ECO:0000313" key="2">
    <source>
        <dbReference type="EMBL" id="QAA81965.1"/>
    </source>
</evidence>
<gene>
    <name evidence="2" type="ORF">EI546_09625</name>
</gene>
<feature type="compositionally biased region" description="Polar residues" evidence="1">
    <location>
        <begin position="148"/>
        <end position="171"/>
    </location>
</feature>
<protein>
    <recommendedName>
        <fullName evidence="4">RHS repeat-associated core domain-containing protein</fullName>
    </recommendedName>
</protein>
<name>A0A410G425_9FLAO</name>
<dbReference type="NCBIfam" id="TIGR03696">
    <property type="entry name" value="Rhs_assc_core"/>
    <property type="match status" value="1"/>
</dbReference>
<organism evidence="2 3">
    <name type="scientific">Aequorivita ciconiae</name>
    <dbReference type="NCBI Taxonomy" id="2494375"/>
    <lineage>
        <taxon>Bacteria</taxon>
        <taxon>Pseudomonadati</taxon>
        <taxon>Bacteroidota</taxon>
        <taxon>Flavobacteriia</taxon>
        <taxon>Flavobacteriales</taxon>
        <taxon>Flavobacteriaceae</taxon>
        <taxon>Aequorivita</taxon>
    </lineage>
</organism>
<dbReference type="EMBL" id="CP034951">
    <property type="protein sequence ID" value="QAA81965.1"/>
    <property type="molecule type" value="Genomic_DNA"/>
</dbReference>
<dbReference type="InterPro" id="IPR050708">
    <property type="entry name" value="T6SS_VgrG/RHS"/>
</dbReference>
<feature type="compositionally biased region" description="Low complexity" evidence="1">
    <location>
        <begin position="138"/>
        <end position="147"/>
    </location>
</feature>
<proteinExistence type="predicted"/>
<reference evidence="2 3" key="1">
    <citation type="submission" date="2019-01" db="EMBL/GenBank/DDBJ databases">
        <title>Complete genome sequencing of Aequorivita sp. H23M31.</title>
        <authorList>
            <person name="Bae J.-W."/>
        </authorList>
    </citation>
    <scope>NUCLEOTIDE SEQUENCE [LARGE SCALE GENOMIC DNA]</scope>
    <source>
        <strain evidence="2 3">H23M31</strain>
    </source>
</reference>
<dbReference type="PANTHER" id="PTHR32305">
    <property type="match status" value="1"/>
</dbReference>
<dbReference type="Proteomes" id="UP000285517">
    <property type="component" value="Chromosome"/>
</dbReference>
<evidence type="ECO:0000256" key="1">
    <source>
        <dbReference type="SAM" id="MobiDB-lite"/>
    </source>
</evidence>
<accession>A0A410G425</accession>
<dbReference type="InterPro" id="IPR022385">
    <property type="entry name" value="Rhs_assc_core"/>
</dbReference>
<dbReference type="RefSeq" id="WP_128250339.1">
    <property type="nucleotide sequence ID" value="NZ_CP034951.1"/>
</dbReference>
<dbReference type="PANTHER" id="PTHR32305:SF15">
    <property type="entry name" value="PROTEIN RHSA-RELATED"/>
    <property type="match status" value="1"/>
</dbReference>
<dbReference type="OrthoDB" id="1274715at2"/>
<dbReference type="KEGG" id="aev:EI546_09625"/>